<sequence>MLRRTALIVLAGSLLLGGCVLPKVDEDADRKARALYDQIRTGADLARNQDLGAELKTPEAMAELAKVKAALPEGAPTSADVRSWHLSTGNEGTTATVVHAYAYPARTVLAETVLAKDKAKVWKVVGFHVGFAGPSAAPQPPRPAVTVEGAKDI</sequence>
<dbReference type="Proteomes" id="UP000228945">
    <property type="component" value="Chromosome"/>
</dbReference>
<evidence type="ECO:0000313" key="2">
    <source>
        <dbReference type="Proteomes" id="UP000228945"/>
    </source>
</evidence>
<organism evidence="1 2">
    <name type="scientific">Caulobacter mirabilis</name>
    <dbReference type="NCBI Taxonomy" id="69666"/>
    <lineage>
        <taxon>Bacteria</taxon>
        <taxon>Pseudomonadati</taxon>
        <taxon>Pseudomonadota</taxon>
        <taxon>Alphaproteobacteria</taxon>
        <taxon>Caulobacterales</taxon>
        <taxon>Caulobacteraceae</taxon>
        <taxon>Caulobacter</taxon>
    </lineage>
</organism>
<dbReference type="EMBL" id="CP024201">
    <property type="protein sequence ID" value="ATQ44250.1"/>
    <property type="molecule type" value="Genomic_DNA"/>
</dbReference>
<name>A0A2D2B1W8_9CAUL</name>
<dbReference type="KEGG" id="cmb:CSW64_18580"/>
<reference evidence="1 2" key="1">
    <citation type="submission" date="2017-10" db="EMBL/GenBank/DDBJ databases">
        <title>Genome sequence of Caulobacter mirabilis FWC38.</title>
        <authorList>
            <person name="Fiebig A."/>
            <person name="Crosson S."/>
        </authorList>
    </citation>
    <scope>NUCLEOTIDE SEQUENCE [LARGE SCALE GENOMIC DNA]</scope>
    <source>
        <strain evidence="1 2">FWC 38</strain>
    </source>
</reference>
<evidence type="ECO:0000313" key="1">
    <source>
        <dbReference type="EMBL" id="ATQ44250.1"/>
    </source>
</evidence>
<keyword evidence="2" id="KW-1185">Reference proteome</keyword>
<dbReference type="RefSeq" id="WP_099623498.1">
    <property type="nucleotide sequence ID" value="NZ_CP024201.1"/>
</dbReference>
<evidence type="ECO:0008006" key="3">
    <source>
        <dbReference type="Google" id="ProtNLM"/>
    </source>
</evidence>
<proteinExistence type="predicted"/>
<accession>A0A2D2B1W8</accession>
<dbReference type="AlphaFoldDB" id="A0A2D2B1W8"/>
<gene>
    <name evidence="1" type="ORF">CSW64_18580</name>
</gene>
<dbReference type="PROSITE" id="PS51257">
    <property type="entry name" value="PROKAR_LIPOPROTEIN"/>
    <property type="match status" value="1"/>
</dbReference>
<protein>
    <recommendedName>
        <fullName evidence="3">DUF4019 domain-containing protein</fullName>
    </recommendedName>
</protein>